<name>A0A699X3M9_TANCI</name>
<dbReference type="EMBL" id="BKCJ011773241">
    <property type="protein sequence ID" value="GFD51701.1"/>
    <property type="molecule type" value="Genomic_DNA"/>
</dbReference>
<gene>
    <name evidence="2" type="ORF">Tci_923670</name>
</gene>
<proteinExistence type="predicted"/>
<sequence length="66" mass="6975">KEASRKAKKCANSCAASEGAAQQTASFSGSPESRFGVGTQAHGQANLKSRSMSKWAGSDWLRMRSP</sequence>
<organism evidence="2">
    <name type="scientific">Tanacetum cinerariifolium</name>
    <name type="common">Dalmatian daisy</name>
    <name type="synonym">Chrysanthemum cinerariifolium</name>
    <dbReference type="NCBI Taxonomy" id="118510"/>
    <lineage>
        <taxon>Eukaryota</taxon>
        <taxon>Viridiplantae</taxon>
        <taxon>Streptophyta</taxon>
        <taxon>Embryophyta</taxon>
        <taxon>Tracheophyta</taxon>
        <taxon>Spermatophyta</taxon>
        <taxon>Magnoliopsida</taxon>
        <taxon>eudicotyledons</taxon>
        <taxon>Gunneridae</taxon>
        <taxon>Pentapetalae</taxon>
        <taxon>asterids</taxon>
        <taxon>campanulids</taxon>
        <taxon>Asterales</taxon>
        <taxon>Asteraceae</taxon>
        <taxon>Asteroideae</taxon>
        <taxon>Anthemideae</taxon>
        <taxon>Anthemidinae</taxon>
        <taxon>Tanacetum</taxon>
    </lineage>
</organism>
<reference evidence="2" key="1">
    <citation type="journal article" date="2019" name="Sci. Rep.">
        <title>Draft genome of Tanacetum cinerariifolium, the natural source of mosquito coil.</title>
        <authorList>
            <person name="Yamashiro T."/>
            <person name="Shiraishi A."/>
            <person name="Satake H."/>
            <person name="Nakayama K."/>
        </authorList>
    </citation>
    <scope>NUCLEOTIDE SEQUENCE</scope>
</reference>
<dbReference type="AlphaFoldDB" id="A0A699X3M9"/>
<feature type="non-terminal residue" evidence="2">
    <location>
        <position position="1"/>
    </location>
</feature>
<feature type="region of interest" description="Disordered" evidence="1">
    <location>
        <begin position="25"/>
        <end position="66"/>
    </location>
</feature>
<evidence type="ECO:0000313" key="2">
    <source>
        <dbReference type="EMBL" id="GFD51701.1"/>
    </source>
</evidence>
<comment type="caution">
    <text evidence="2">The sequence shown here is derived from an EMBL/GenBank/DDBJ whole genome shotgun (WGS) entry which is preliminary data.</text>
</comment>
<feature type="compositionally biased region" description="Polar residues" evidence="1">
    <location>
        <begin position="41"/>
        <end position="52"/>
    </location>
</feature>
<evidence type="ECO:0000256" key="1">
    <source>
        <dbReference type="SAM" id="MobiDB-lite"/>
    </source>
</evidence>
<accession>A0A699X3M9</accession>
<protein>
    <submittedName>
        <fullName evidence="2">Uncharacterized protein</fullName>
    </submittedName>
</protein>